<dbReference type="Pfam" id="PF00072">
    <property type="entry name" value="Response_reg"/>
    <property type="match status" value="1"/>
</dbReference>
<dbReference type="SUPFAM" id="SSF52172">
    <property type="entry name" value="CheY-like"/>
    <property type="match status" value="1"/>
</dbReference>
<sequence length="130" mass="14653">MRADRNIKILIVDDSPPIRHLVKKSLQDLHFNNFEEASDGNEAFEKLSQDPGYKLVLLDWQMPNMTGIELLRKIRAEAKLRHVPVVMITAEALKDNILEAAQAGISGYIIKPFDAFTLGEKIEKILGEAL</sequence>
<proteinExistence type="predicted"/>
<dbReference type="AlphaFoldDB" id="A0A1F6GG75"/>
<evidence type="ECO:0000313" key="3">
    <source>
        <dbReference type="EMBL" id="OGG97113.1"/>
    </source>
</evidence>
<dbReference type="PANTHER" id="PTHR43228:SF1">
    <property type="entry name" value="TWO-COMPONENT RESPONSE REGULATOR ARR22"/>
    <property type="match status" value="1"/>
</dbReference>
<dbReference type="SMART" id="SM00448">
    <property type="entry name" value="REC"/>
    <property type="match status" value="1"/>
</dbReference>
<organism evidence="3 4">
    <name type="scientific">Candidatus Lambdaproteobacteria bacterium RIFOXYD2_FULL_50_16</name>
    <dbReference type="NCBI Taxonomy" id="1817772"/>
    <lineage>
        <taxon>Bacteria</taxon>
        <taxon>Pseudomonadati</taxon>
        <taxon>Pseudomonadota</taxon>
        <taxon>Candidatus Lambdaproteobacteria</taxon>
    </lineage>
</organism>
<dbReference type="InterPro" id="IPR001789">
    <property type="entry name" value="Sig_transdc_resp-reg_receiver"/>
</dbReference>
<dbReference type="InterPro" id="IPR052048">
    <property type="entry name" value="ST_Response_Regulator"/>
</dbReference>
<dbReference type="PANTHER" id="PTHR43228">
    <property type="entry name" value="TWO-COMPONENT RESPONSE REGULATOR"/>
    <property type="match status" value="1"/>
</dbReference>
<evidence type="ECO:0000256" key="1">
    <source>
        <dbReference type="PROSITE-ProRule" id="PRU00169"/>
    </source>
</evidence>
<name>A0A1F6GG75_9PROT</name>
<dbReference type="PROSITE" id="PS50110">
    <property type="entry name" value="RESPONSE_REGULATORY"/>
    <property type="match status" value="1"/>
</dbReference>
<protein>
    <recommendedName>
        <fullName evidence="2">Response regulatory domain-containing protein</fullName>
    </recommendedName>
</protein>
<dbReference type="STRING" id="1817772.A2527_13260"/>
<reference evidence="3 4" key="1">
    <citation type="journal article" date="2016" name="Nat. Commun.">
        <title>Thousands of microbial genomes shed light on interconnected biogeochemical processes in an aquifer system.</title>
        <authorList>
            <person name="Anantharaman K."/>
            <person name="Brown C.T."/>
            <person name="Hug L.A."/>
            <person name="Sharon I."/>
            <person name="Castelle C.J."/>
            <person name="Probst A.J."/>
            <person name="Thomas B.C."/>
            <person name="Singh A."/>
            <person name="Wilkins M.J."/>
            <person name="Karaoz U."/>
            <person name="Brodie E.L."/>
            <person name="Williams K.H."/>
            <person name="Hubbard S.S."/>
            <person name="Banfield J.F."/>
        </authorList>
    </citation>
    <scope>NUCLEOTIDE SEQUENCE [LARGE SCALE GENOMIC DNA]</scope>
</reference>
<dbReference type="Proteomes" id="UP000178449">
    <property type="component" value="Unassembled WGS sequence"/>
</dbReference>
<dbReference type="GO" id="GO:0000160">
    <property type="term" value="P:phosphorelay signal transduction system"/>
    <property type="evidence" value="ECO:0007669"/>
    <property type="project" value="InterPro"/>
</dbReference>
<dbReference type="EMBL" id="MFNE01000005">
    <property type="protein sequence ID" value="OGG97113.1"/>
    <property type="molecule type" value="Genomic_DNA"/>
</dbReference>
<feature type="domain" description="Response regulatory" evidence="2">
    <location>
        <begin position="8"/>
        <end position="126"/>
    </location>
</feature>
<accession>A0A1F6GG75</accession>
<feature type="modified residue" description="4-aspartylphosphate" evidence="1">
    <location>
        <position position="59"/>
    </location>
</feature>
<comment type="caution">
    <text evidence="3">The sequence shown here is derived from an EMBL/GenBank/DDBJ whole genome shotgun (WGS) entry which is preliminary data.</text>
</comment>
<dbReference type="InterPro" id="IPR011006">
    <property type="entry name" value="CheY-like_superfamily"/>
</dbReference>
<evidence type="ECO:0000313" key="4">
    <source>
        <dbReference type="Proteomes" id="UP000178449"/>
    </source>
</evidence>
<evidence type="ECO:0000259" key="2">
    <source>
        <dbReference type="PROSITE" id="PS50110"/>
    </source>
</evidence>
<keyword evidence="1" id="KW-0597">Phosphoprotein</keyword>
<gene>
    <name evidence="3" type="ORF">A2527_13260</name>
</gene>
<dbReference type="Gene3D" id="3.40.50.2300">
    <property type="match status" value="1"/>
</dbReference>